<accession>A0AC11B795</accession>
<gene>
    <name evidence="1" type="primary">FIG4</name>
</gene>
<proteinExistence type="predicted"/>
<reference evidence="1" key="2">
    <citation type="submission" date="2025-08" db="UniProtKB">
        <authorList>
            <consortium name="Ensembl"/>
        </authorList>
    </citation>
    <scope>IDENTIFICATION</scope>
</reference>
<reference evidence="1" key="1">
    <citation type="submission" date="2020-11" db="EMBL/GenBank/DDBJ databases">
        <authorList>
            <person name="Davenport K.M."/>
            <person name="Bickhart D.M."/>
            <person name="Smith T.P.L."/>
            <person name="Murdoch B.M."/>
            <person name="Rosen B.D."/>
        </authorList>
    </citation>
    <scope>NUCLEOTIDE SEQUENCE [LARGE SCALE GENOMIC DNA]</scope>
    <source>
        <strain evidence="1">OAR_USU_Benz2616</strain>
    </source>
</reference>
<reference evidence="1" key="3">
    <citation type="submission" date="2025-09" db="UniProtKB">
        <authorList>
            <consortium name="Ensembl"/>
        </authorList>
    </citation>
    <scope>IDENTIFICATION</scope>
</reference>
<protein>
    <submittedName>
        <fullName evidence="1">FIG4 phosphoinositide 5-phosphatase</fullName>
    </submittedName>
</protein>
<dbReference type="Ensembl" id="ENSOART00020011600.2">
    <property type="protein sequence ID" value="ENSOARP00020009537.2"/>
    <property type="gene ID" value="ENSOARG00020007040.2"/>
</dbReference>
<evidence type="ECO:0000313" key="1">
    <source>
        <dbReference type="Ensembl" id="ENSOARP00020009537.2"/>
    </source>
</evidence>
<name>A0AC11B795_SHEEP</name>
<sequence>MPAAAAPIISSVQKLVLYETRARYFLVGSNHAETKYRVLKIDRTEPKDLVIIDDRHVYTQQEVRELLGRLDLGNRTKMGQKGSSGLFRAVSAFGVVGFVRFLEGYYIVLITKRRKMADIGGHAIYKIEDTNMIYIPNDSVRISHPDEARYLRIFQNVDLSSNFYFSYSYDLSHSLQYNLTVLRMPLEMLKSETTQTRQESFDIFEDEGLITQGGNGVFGISSEPYMKYVWNGELLDIIKNTVHRDWLLYIIHGFCGQSKLLIYGRPVYVTLIARRSSRFAGTRFLKRGANCEGDVANEVETEQILCDASVMSFTAGSYSSYVQVRGSVPLYWSQDISTMMPKPPITLDQADPFAHVAALHFDQMLQRFGSPIIVLNLVKEREKRKHERILSEELVAAVTYLNQFLPPEHTIIYIPWDMAKYTKSKLCNVLDRLNVIAESVVKKTGFFVNRPDSYCSILRPDEKWNELGGYVIPTGRLQTGVLRTNCVDCLDRTNTAQFMVGKCALAYQLYSLGLIDKPNLQFDTDAVRLFEELYEDHGDTLSLQYGGSQLVHRVKTYRKIAPWTQHSKDIMQTLSRYYSNAFSDADRQDSINLFLGVFHPTEGKPHLWELPTDFYLHHKNTMRLLPTRRSDFMPKTVGIDPSPFTVRKPDETGKSVLGNKSNREEAVLQRKTAASAPPPPSEEAVSSSSEDDSGTDREEEGSVSQRSTPVKMTDLGDSAKVTENVVQPMKEVYGINLSDGLSEEDLSIYLRFVQLGQSQHKQDKSSQQFCSRCPDGVIKLTPISAFSQDNIYEVQPPKVDKKSTEIFHAHIQASQGIMQPLGKEDTSMYREYIRNRYL</sequence>
<organism evidence="1">
    <name type="scientific">Ovis aries</name>
    <name type="common">Sheep</name>
    <dbReference type="NCBI Taxonomy" id="9940"/>
    <lineage>
        <taxon>Eukaryota</taxon>
        <taxon>Metazoa</taxon>
        <taxon>Chordata</taxon>
        <taxon>Craniata</taxon>
        <taxon>Vertebrata</taxon>
        <taxon>Euteleostomi</taxon>
        <taxon>Mammalia</taxon>
        <taxon>Eutheria</taxon>
        <taxon>Laurasiatheria</taxon>
        <taxon>Artiodactyla</taxon>
        <taxon>Ruminantia</taxon>
        <taxon>Pecora</taxon>
        <taxon>Bovidae</taxon>
        <taxon>Caprinae</taxon>
        <taxon>Ovis</taxon>
    </lineage>
</organism>